<keyword evidence="1" id="KW-1133">Transmembrane helix</keyword>
<proteinExistence type="predicted"/>
<name>A0A9P8I5S4_9PEZI</name>
<feature type="transmembrane region" description="Helical" evidence="1">
    <location>
        <begin position="20"/>
        <end position="41"/>
    </location>
</feature>
<sequence length="248" mass="26759">MIERGVDQVFRLQLPFERTILVVLTMATALASATIVALFGIRATTDEIVNPAASYPLAALNSTFFESSRGGGIQLAYSPVEWVPIQGRVITGLKMQNSYMWSTSMHTPYLPEQGPLGDTIYGELNTGGVGLNASSYLQYSGVPDGFKMPARFEFNKLYASVFGTHVSVSCQNVTSKYTTVDIEADIGGVRLLAVGKPGGPNITLFRDLRVYSPSLVIGSAVTVDSDNSEPTQTLAILGFSIERVFVLE</sequence>
<dbReference type="AlphaFoldDB" id="A0A9P8I5S4"/>
<protein>
    <submittedName>
        <fullName evidence="2">Uncharacterized protein</fullName>
    </submittedName>
</protein>
<organism evidence="2 3">
    <name type="scientific">Glutinoglossum americanum</name>
    <dbReference type="NCBI Taxonomy" id="1670608"/>
    <lineage>
        <taxon>Eukaryota</taxon>
        <taxon>Fungi</taxon>
        <taxon>Dikarya</taxon>
        <taxon>Ascomycota</taxon>
        <taxon>Pezizomycotina</taxon>
        <taxon>Geoglossomycetes</taxon>
        <taxon>Geoglossales</taxon>
        <taxon>Geoglossaceae</taxon>
        <taxon>Glutinoglossum</taxon>
    </lineage>
</organism>
<dbReference type="Proteomes" id="UP000698800">
    <property type="component" value="Unassembled WGS sequence"/>
</dbReference>
<reference evidence="2" key="1">
    <citation type="submission" date="2021-03" db="EMBL/GenBank/DDBJ databases">
        <title>Comparative genomics and phylogenomic investigation of the class Geoglossomycetes provide insights into ecological specialization and systematics.</title>
        <authorList>
            <person name="Melie T."/>
            <person name="Pirro S."/>
            <person name="Miller A.N."/>
            <person name="Quandt A."/>
        </authorList>
    </citation>
    <scope>NUCLEOTIDE SEQUENCE</scope>
    <source>
        <strain evidence="2">GBOQ0MN5Z8</strain>
    </source>
</reference>
<evidence type="ECO:0000313" key="3">
    <source>
        <dbReference type="Proteomes" id="UP000698800"/>
    </source>
</evidence>
<evidence type="ECO:0000256" key="1">
    <source>
        <dbReference type="SAM" id="Phobius"/>
    </source>
</evidence>
<keyword evidence="3" id="KW-1185">Reference proteome</keyword>
<evidence type="ECO:0000313" key="2">
    <source>
        <dbReference type="EMBL" id="KAH0536985.1"/>
    </source>
</evidence>
<keyword evidence="1" id="KW-0812">Transmembrane</keyword>
<keyword evidence="1" id="KW-0472">Membrane</keyword>
<comment type="caution">
    <text evidence="2">The sequence shown here is derived from an EMBL/GenBank/DDBJ whole genome shotgun (WGS) entry which is preliminary data.</text>
</comment>
<dbReference type="OrthoDB" id="5412569at2759"/>
<dbReference type="EMBL" id="JAGHQL010000169">
    <property type="protein sequence ID" value="KAH0536985.1"/>
    <property type="molecule type" value="Genomic_DNA"/>
</dbReference>
<gene>
    <name evidence="2" type="ORF">FGG08_006187</name>
</gene>
<accession>A0A9P8I5S4</accession>